<comment type="caution">
    <text evidence="1">The sequence shown here is derived from an EMBL/GenBank/DDBJ whole genome shotgun (WGS) entry which is preliminary data.</text>
</comment>
<evidence type="ECO:0000313" key="1">
    <source>
        <dbReference type="EMBL" id="MED6220585.1"/>
    </source>
</evidence>
<dbReference type="Proteomes" id="UP001341840">
    <property type="component" value="Unassembled WGS sequence"/>
</dbReference>
<evidence type="ECO:0000313" key="2">
    <source>
        <dbReference type="Proteomes" id="UP001341840"/>
    </source>
</evidence>
<accession>A0ABU6ZF52</accession>
<gene>
    <name evidence="1" type="ORF">PIB30_046203</name>
</gene>
<proteinExistence type="predicted"/>
<keyword evidence="2" id="KW-1185">Reference proteome</keyword>
<name>A0ABU6ZF52_9FABA</name>
<reference evidence="1 2" key="1">
    <citation type="journal article" date="2023" name="Plants (Basel)">
        <title>Bridging the Gap: Combining Genomics and Transcriptomics Approaches to Understand Stylosanthes scabra, an Orphan Legume from the Brazilian Caatinga.</title>
        <authorList>
            <person name="Ferreira-Neto J.R.C."/>
            <person name="da Silva M.D."/>
            <person name="Binneck E."/>
            <person name="de Melo N.F."/>
            <person name="da Silva R.H."/>
            <person name="de Melo A.L.T.M."/>
            <person name="Pandolfi V."/>
            <person name="Bustamante F.O."/>
            <person name="Brasileiro-Vidal A.C."/>
            <person name="Benko-Iseppon A.M."/>
        </authorList>
    </citation>
    <scope>NUCLEOTIDE SEQUENCE [LARGE SCALE GENOMIC DNA]</scope>
    <source>
        <tissue evidence="1">Leaves</tissue>
    </source>
</reference>
<organism evidence="1 2">
    <name type="scientific">Stylosanthes scabra</name>
    <dbReference type="NCBI Taxonomy" id="79078"/>
    <lineage>
        <taxon>Eukaryota</taxon>
        <taxon>Viridiplantae</taxon>
        <taxon>Streptophyta</taxon>
        <taxon>Embryophyta</taxon>
        <taxon>Tracheophyta</taxon>
        <taxon>Spermatophyta</taxon>
        <taxon>Magnoliopsida</taxon>
        <taxon>eudicotyledons</taxon>
        <taxon>Gunneridae</taxon>
        <taxon>Pentapetalae</taxon>
        <taxon>rosids</taxon>
        <taxon>fabids</taxon>
        <taxon>Fabales</taxon>
        <taxon>Fabaceae</taxon>
        <taxon>Papilionoideae</taxon>
        <taxon>50 kb inversion clade</taxon>
        <taxon>dalbergioids sensu lato</taxon>
        <taxon>Dalbergieae</taxon>
        <taxon>Pterocarpus clade</taxon>
        <taxon>Stylosanthes</taxon>
    </lineage>
</organism>
<protein>
    <submittedName>
        <fullName evidence="1">Uncharacterized protein</fullName>
    </submittedName>
</protein>
<sequence>MLQVKVLMQRFQDILHYVQIFCKFLILSPRLTNFPKEVKEDLEDPHSRCFHASPKVWARRGDEAFGLKAPKKEKYVRKEESWGQC</sequence>
<dbReference type="EMBL" id="JASCZI010272147">
    <property type="protein sequence ID" value="MED6220585.1"/>
    <property type="molecule type" value="Genomic_DNA"/>
</dbReference>